<proteinExistence type="predicted"/>
<accession>A0A2G8RDU9</accession>
<organism evidence="1 2">
    <name type="scientific">Puniceibacterium antarcticum</name>
    <dbReference type="NCBI Taxonomy" id="1206336"/>
    <lineage>
        <taxon>Bacteria</taxon>
        <taxon>Pseudomonadati</taxon>
        <taxon>Pseudomonadota</taxon>
        <taxon>Alphaproteobacteria</taxon>
        <taxon>Rhodobacterales</taxon>
        <taxon>Paracoccaceae</taxon>
        <taxon>Puniceibacterium</taxon>
    </lineage>
</organism>
<evidence type="ECO:0008006" key="3">
    <source>
        <dbReference type="Google" id="ProtNLM"/>
    </source>
</evidence>
<dbReference type="Proteomes" id="UP000231259">
    <property type="component" value="Unassembled WGS sequence"/>
</dbReference>
<evidence type="ECO:0000313" key="1">
    <source>
        <dbReference type="EMBL" id="PIL19278.1"/>
    </source>
</evidence>
<reference evidence="1 2" key="1">
    <citation type="submission" date="2013-09" db="EMBL/GenBank/DDBJ databases">
        <title>Genome sequencing of Phaeobacter antarcticus sp. nov. SM1211.</title>
        <authorList>
            <person name="Zhang X.-Y."/>
            <person name="Liu C."/>
            <person name="Chen X.-L."/>
            <person name="Xie B.-B."/>
            <person name="Qin Q.-L."/>
            <person name="Rong J.-C."/>
            <person name="Zhang Y.-Z."/>
        </authorList>
    </citation>
    <scope>NUCLEOTIDE SEQUENCE [LARGE SCALE GENOMIC DNA]</scope>
    <source>
        <strain evidence="1 2">SM1211</strain>
    </source>
</reference>
<sequence length="177" mass="18513">MRKLLPILLALIGIGGGVGAGFLLKPAAEPPAAPAAMADNCVVQGADPHAETAPEAGHAEAAPADPTAVPTKEYVKISNQFVVPIVRNEGISALVVMSLSLEVSTGSTAIATQREPKLRDSFLQVLFDHANVGGFEGNFTEPNKLDPLRRLLLRSAQASLGGIVTDVLITEINKQEM</sequence>
<comment type="caution">
    <text evidence="1">The sequence shown here is derived from an EMBL/GenBank/DDBJ whole genome shotgun (WGS) entry which is preliminary data.</text>
</comment>
<gene>
    <name evidence="1" type="ORF">P775_15435</name>
</gene>
<dbReference type="RefSeq" id="WP_099911701.1">
    <property type="nucleotide sequence ID" value="NZ_AWWI01000103.1"/>
</dbReference>
<dbReference type="OrthoDB" id="7864548at2"/>
<dbReference type="AlphaFoldDB" id="A0A2G8RDU9"/>
<dbReference type="EMBL" id="AWWI01000103">
    <property type="protein sequence ID" value="PIL19278.1"/>
    <property type="molecule type" value="Genomic_DNA"/>
</dbReference>
<keyword evidence="2" id="KW-1185">Reference proteome</keyword>
<name>A0A2G8RDU9_9RHOB</name>
<protein>
    <recommendedName>
        <fullName evidence="3">Flagellar protein FliL</fullName>
    </recommendedName>
</protein>
<evidence type="ECO:0000313" key="2">
    <source>
        <dbReference type="Proteomes" id="UP000231259"/>
    </source>
</evidence>